<proteinExistence type="predicted"/>
<dbReference type="EMBL" id="CP119953">
    <property type="protein sequence ID" value="WFC96032.1"/>
    <property type="molecule type" value="Genomic_DNA"/>
</dbReference>
<dbReference type="SUPFAM" id="SSF50998">
    <property type="entry name" value="Quinoprotein alcohol dehydrogenase-like"/>
    <property type="match status" value="1"/>
</dbReference>
<protein>
    <recommendedName>
        <fullName evidence="2">F-box domain-containing protein</fullName>
    </recommendedName>
</protein>
<keyword evidence="4" id="KW-1185">Reference proteome</keyword>
<sequence length="629" mass="70355">MDALPPELLARVLGALDPCSLARAGCVCRTWHDVGMRDTVWASVARAAHYTDTHDVRSAVQHYQHSAPFASAAAYFDTLHSFRELCAKRHMLDVRWGTRAAPHADLATTTRALRPHVRYYRPSGAREDVWRIQLDPQENCLLESHVGGGVRAVDTHTGHVLWHSDPTDARPYPHLEFDNGWLVFDRDAPGHFEVWRSARLVPDAPEAQRGAFVRYAILDVPELVRAYRLQFPTLAFVTIFDTYAELDVRTKSLVRRVPLGHTLHGHRNIHYIEFDDDYLFLVGYGANRVSAVRRDTGAVVWTLAEHIQRHGAPHCYRSVPRATGERHALLLREQQRTPAPRWLAQLAHRAADDPAQLCYAWHAVHFDRVSHTLVVLGESGLLLVPNYRAVLAGEPPTQPLRMHLFATERDVPPSDGDVPPFHRRPRTEMHGQLSVANGRVAAVYETLTVLDLHAQTHGCDTDGQRIEVPFAVYEWSDPPNAFDWFTGPIDQFRGCSCIKLDATSLYCVTRQALDREINVSPDDFPPGYQAECLHHDSSMVTAFHFDDRAQPPEVLDHAAAALPPPPQLDHISLLSPASETDADAEDAELEEELMSPATEQALLALAPALAPAWTSEEPDSSNDTPTPEP</sequence>
<feature type="region of interest" description="Disordered" evidence="1">
    <location>
        <begin position="605"/>
        <end position="629"/>
    </location>
</feature>
<dbReference type="AlphaFoldDB" id="A0AAF0IPE4"/>
<evidence type="ECO:0000313" key="3">
    <source>
        <dbReference type="EMBL" id="WFC96032.1"/>
    </source>
</evidence>
<dbReference type="SMART" id="SM00256">
    <property type="entry name" value="FBOX"/>
    <property type="match status" value="1"/>
</dbReference>
<dbReference type="Gene3D" id="2.130.10.10">
    <property type="entry name" value="YVTN repeat-like/Quinoprotein amine dehydrogenase"/>
    <property type="match status" value="1"/>
</dbReference>
<evidence type="ECO:0000256" key="1">
    <source>
        <dbReference type="SAM" id="MobiDB-lite"/>
    </source>
</evidence>
<gene>
    <name evidence="3" type="ORF">MBRA1_002688</name>
</gene>
<dbReference type="Pfam" id="PF12937">
    <property type="entry name" value="F-box-like"/>
    <property type="match status" value="1"/>
</dbReference>
<dbReference type="PANTHER" id="PTHR12874">
    <property type="entry name" value="F-BOX ONLY PROTEIN 48-RELATED"/>
    <property type="match status" value="1"/>
</dbReference>
<dbReference type="GO" id="GO:0019005">
    <property type="term" value="C:SCF ubiquitin ligase complex"/>
    <property type="evidence" value="ECO:0007669"/>
    <property type="project" value="TreeGrafter"/>
</dbReference>
<dbReference type="InterPro" id="IPR015943">
    <property type="entry name" value="WD40/YVTN_repeat-like_dom_sf"/>
</dbReference>
<dbReference type="Gene3D" id="1.20.1280.50">
    <property type="match status" value="1"/>
</dbReference>
<dbReference type="GO" id="GO:0005737">
    <property type="term" value="C:cytoplasm"/>
    <property type="evidence" value="ECO:0007669"/>
    <property type="project" value="TreeGrafter"/>
</dbReference>
<feature type="domain" description="F-box" evidence="2">
    <location>
        <begin position="1"/>
        <end position="44"/>
    </location>
</feature>
<name>A0AAF0IPE4_9BASI</name>
<organism evidence="3 4">
    <name type="scientific">Malassezia brasiliensis</name>
    <dbReference type="NCBI Taxonomy" id="1821822"/>
    <lineage>
        <taxon>Eukaryota</taxon>
        <taxon>Fungi</taxon>
        <taxon>Dikarya</taxon>
        <taxon>Basidiomycota</taxon>
        <taxon>Ustilaginomycotina</taxon>
        <taxon>Malasseziomycetes</taxon>
        <taxon>Malasseziales</taxon>
        <taxon>Malasseziaceae</taxon>
        <taxon>Malassezia</taxon>
    </lineage>
</organism>
<dbReference type="InterPro" id="IPR036047">
    <property type="entry name" value="F-box-like_dom_sf"/>
</dbReference>
<dbReference type="InterPro" id="IPR011047">
    <property type="entry name" value="Quinoprotein_ADH-like_sf"/>
</dbReference>
<accession>A0AAF0IPE4</accession>
<reference evidence="3" key="1">
    <citation type="submission" date="2023-03" db="EMBL/GenBank/DDBJ databases">
        <title>Mating type loci evolution in Malassezia.</title>
        <authorList>
            <person name="Coelho M.A."/>
        </authorList>
    </citation>
    <scope>NUCLEOTIDE SEQUENCE</scope>
    <source>
        <strain evidence="3">CBS 14135</strain>
    </source>
</reference>
<dbReference type="GO" id="GO:0031146">
    <property type="term" value="P:SCF-dependent proteasomal ubiquitin-dependent protein catabolic process"/>
    <property type="evidence" value="ECO:0007669"/>
    <property type="project" value="TreeGrafter"/>
</dbReference>
<dbReference type="SUPFAM" id="SSF81383">
    <property type="entry name" value="F-box domain"/>
    <property type="match status" value="1"/>
</dbReference>
<dbReference type="InterPro" id="IPR001810">
    <property type="entry name" value="F-box_dom"/>
</dbReference>
<dbReference type="PANTHER" id="PTHR12874:SF9">
    <property type="entry name" value="F-BOX ONLY PROTEIN 48"/>
    <property type="match status" value="1"/>
</dbReference>
<evidence type="ECO:0000313" key="4">
    <source>
        <dbReference type="Proteomes" id="UP001216638"/>
    </source>
</evidence>
<dbReference type="Proteomes" id="UP001216638">
    <property type="component" value="Chromosome 3"/>
</dbReference>
<dbReference type="PROSITE" id="PS50181">
    <property type="entry name" value="FBOX"/>
    <property type="match status" value="1"/>
</dbReference>
<evidence type="ECO:0000259" key="2">
    <source>
        <dbReference type="PROSITE" id="PS50181"/>
    </source>
</evidence>